<dbReference type="EMBL" id="VUNQ01000008">
    <property type="protein sequence ID" value="MSU00829.1"/>
    <property type="molecule type" value="Genomic_DNA"/>
</dbReference>
<evidence type="ECO:0000313" key="1">
    <source>
        <dbReference type="EMBL" id="MSU00829.1"/>
    </source>
</evidence>
<evidence type="ECO:0000313" key="2">
    <source>
        <dbReference type="Proteomes" id="UP000469523"/>
    </source>
</evidence>
<dbReference type="RefSeq" id="WP_154439250.1">
    <property type="nucleotide sequence ID" value="NZ_JAHLPJ010000001.1"/>
</dbReference>
<proteinExistence type="predicted"/>
<comment type="caution">
    <text evidence="1">The sequence shown here is derived from an EMBL/GenBank/DDBJ whole genome shotgun (WGS) entry which is preliminary data.</text>
</comment>
<name>A0A6N7XFR3_9FIRM</name>
<keyword evidence="2" id="KW-1185">Reference proteome</keyword>
<protein>
    <submittedName>
        <fullName evidence="1">DUF1573 domain-containing protein</fullName>
    </submittedName>
</protein>
<reference evidence="1 2" key="1">
    <citation type="submission" date="2019-09" db="EMBL/GenBank/DDBJ databases">
        <title>In-depth cultivation of the pig gut microbiome towards novel bacterial diversity and tailored functional studies.</title>
        <authorList>
            <person name="Wylensek D."/>
            <person name="Hitch T.C.A."/>
            <person name="Clavel T."/>
        </authorList>
    </citation>
    <scope>NUCLEOTIDE SEQUENCE [LARGE SCALE GENOMIC DNA]</scope>
    <source>
        <strain evidence="1 2">WCA3-693-APC-4?</strain>
    </source>
</reference>
<dbReference type="Proteomes" id="UP000469523">
    <property type="component" value="Unassembled WGS sequence"/>
</dbReference>
<sequence length="137" mass="15275">MSNNINIDKNSLCKDLQEQVSQVLIRHKSILDITTKLDEYNARINRAVAKSVTSCGCISINASKQDFSNDSFEEMLDSVKNHLNGEICNSCKEVLSGEIGSYIFYLAALCNSLDLDLDEILKSEYNTIKTLGVFSLK</sequence>
<gene>
    <name evidence="1" type="ORF">FYJ83_05025</name>
</gene>
<dbReference type="AlphaFoldDB" id="A0A6N7XFR3"/>
<accession>A0A6N7XFR3</accession>
<organism evidence="1 2">
    <name type="scientific">Tissierella pigra</name>
    <dbReference type="NCBI Taxonomy" id="2607614"/>
    <lineage>
        <taxon>Bacteria</taxon>
        <taxon>Bacillati</taxon>
        <taxon>Bacillota</taxon>
        <taxon>Tissierellia</taxon>
        <taxon>Tissierellales</taxon>
        <taxon>Tissierellaceae</taxon>
        <taxon>Tissierella</taxon>
    </lineage>
</organism>